<dbReference type="EMBL" id="ACKZ01000009">
    <property type="protein sequence ID" value="EEW37867.1"/>
    <property type="molecule type" value="Genomic_DNA"/>
</dbReference>
<dbReference type="GO" id="GO:0009294">
    <property type="term" value="P:DNA-mediated transformation"/>
    <property type="evidence" value="ECO:0007669"/>
    <property type="project" value="InterPro"/>
</dbReference>
<dbReference type="RefSeq" id="WP_005605435.1">
    <property type="nucleotide sequence ID" value="NZ_CP102283.1"/>
</dbReference>
<accession>C8NEN5</accession>
<dbReference type="Proteomes" id="UP000005926">
    <property type="component" value="Unassembled WGS sequence"/>
</dbReference>
<sequence length="288" mass="32193">MLLTKRKLLIGIAISEKLNSKQFYELFQKLNDDVSLIHPFVLGDVKFSLPEETSKWLETFDWLASFEKMKVEKVKVLTILDAEYPRRLKEIYLPPIVLFYKGEWSLLNERLVALVGSREHSNYAKQCTKTIVQDLVQKKIGIISGLAKGVDSLAHLECLKDDGKTIAVIGSGLDVVYPPENANLYKEIGEKGLIISEYPLGSRPLKFHFPYRNRIIAGLSHGVCVVEANERSGSLITANIALSENREVFAIPGSIFSSHSKGTNQLIEAGACLVSSAETIDKNLHYFP</sequence>
<name>C8NEN5_9LACT</name>
<evidence type="ECO:0000313" key="4">
    <source>
        <dbReference type="Proteomes" id="UP000005926"/>
    </source>
</evidence>
<dbReference type="STRING" id="638301.HMPREF0444_0380"/>
<dbReference type="eggNOG" id="COG0758">
    <property type="taxonomic scope" value="Bacteria"/>
</dbReference>
<comment type="caution">
    <text evidence="3">The sequence shown here is derived from an EMBL/GenBank/DDBJ whole genome shotgun (WGS) entry which is preliminary data.</text>
</comment>
<keyword evidence="4" id="KW-1185">Reference proteome</keyword>
<dbReference type="SUPFAM" id="SSF102405">
    <property type="entry name" value="MCP/YpsA-like"/>
    <property type="match status" value="1"/>
</dbReference>
<dbReference type="NCBIfam" id="TIGR00732">
    <property type="entry name" value="dprA"/>
    <property type="match status" value="1"/>
</dbReference>
<dbReference type="Pfam" id="PF02481">
    <property type="entry name" value="DNA_processg_A"/>
    <property type="match status" value="1"/>
</dbReference>
<dbReference type="HOGENOM" id="CLU_029601_3_3_9"/>
<proteinExistence type="inferred from homology"/>
<protein>
    <submittedName>
        <fullName evidence="3">DNA protecting protein DprA</fullName>
    </submittedName>
</protein>
<organism evidence="3 4">
    <name type="scientific">Granulicatella adiacens ATCC 49175</name>
    <dbReference type="NCBI Taxonomy" id="638301"/>
    <lineage>
        <taxon>Bacteria</taxon>
        <taxon>Bacillati</taxon>
        <taxon>Bacillota</taxon>
        <taxon>Bacilli</taxon>
        <taxon>Lactobacillales</taxon>
        <taxon>Carnobacteriaceae</taxon>
        <taxon>Granulicatella</taxon>
    </lineage>
</organism>
<dbReference type="GeneID" id="78411349"/>
<dbReference type="InterPro" id="IPR003488">
    <property type="entry name" value="DprA"/>
</dbReference>
<evidence type="ECO:0000259" key="2">
    <source>
        <dbReference type="Pfam" id="PF02481"/>
    </source>
</evidence>
<gene>
    <name evidence="3" type="primary">dprA</name>
    <name evidence="3" type="ORF">HMPREF0444_0380</name>
</gene>
<dbReference type="Gene3D" id="3.40.50.450">
    <property type="match status" value="1"/>
</dbReference>
<feature type="domain" description="Smf/DprA SLOG" evidence="2">
    <location>
        <begin position="75"/>
        <end position="283"/>
    </location>
</feature>
<evidence type="ECO:0000256" key="1">
    <source>
        <dbReference type="ARBA" id="ARBA00006525"/>
    </source>
</evidence>
<reference evidence="3 4" key="1">
    <citation type="submission" date="2009-08" db="EMBL/GenBank/DDBJ databases">
        <authorList>
            <person name="Muzny D."/>
            <person name="Qin X."/>
            <person name="Deng J."/>
            <person name="Jiang H."/>
            <person name="Liu Y."/>
            <person name="Qu J."/>
            <person name="Song X.-Z."/>
            <person name="Zhang L."/>
            <person name="Thornton R."/>
            <person name="Coyle M."/>
            <person name="Francisco L."/>
            <person name="Jackson L."/>
            <person name="Javaid M."/>
            <person name="Korchina V."/>
            <person name="Kovar C."/>
            <person name="Mata R."/>
            <person name="Mathew T."/>
            <person name="Ngo R."/>
            <person name="Nguyen L."/>
            <person name="Nguyen N."/>
            <person name="Okwuonu G."/>
            <person name="Ongeri F."/>
            <person name="Pham C."/>
            <person name="Simmons D."/>
            <person name="Wilczek-Boney K."/>
            <person name="Hale W."/>
            <person name="Jakkamsetti A."/>
            <person name="Pham P."/>
            <person name="Ruth R."/>
            <person name="San Lucas F."/>
            <person name="Warren J."/>
            <person name="Zhang J."/>
            <person name="Zhao Z."/>
            <person name="Zhou C."/>
            <person name="Zhu D."/>
            <person name="Lee S."/>
            <person name="Bess C."/>
            <person name="Blankenburg K."/>
            <person name="Forbes L."/>
            <person name="Fu Q."/>
            <person name="Gubbala S."/>
            <person name="Hirani K."/>
            <person name="Jayaseelan J.C."/>
            <person name="Lara F."/>
            <person name="Munidasa M."/>
            <person name="Palculict T."/>
            <person name="Patil S."/>
            <person name="Pu L.-L."/>
            <person name="Saada N."/>
            <person name="Tang L."/>
            <person name="Weissenberger G."/>
            <person name="Zhu Y."/>
            <person name="Hemphill L."/>
            <person name="Shang Y."/>
            <person name="Youmans B."/>
            <person name="Ayvaz T."/>
            <person name="Ross M."/>
            <person name="Santibanez J."/>
            <person name="Aqrawi P."/>
            <person name="Gross S."/>
            <person name="Joshi V."/>
            <person name="Fowler G."/>
            <person name="Nazareth L."/>
            <person name="Reid J."/>
            <person name="Worley K."/>
            <person name="Petrosino J."/>
            <person name="Highlander S."/>
            <person name="Gibbs R."/>
        </authorList>
    </citation>
    <scope>NUCLEOTIDE SEQUENCE [LARGE SCALE GENOMIC DNA]</scope>
    <source>
        <strain evidence="3 4">ATCC 49175</strain>
    </source>
</reference>
<comment type="similarity">
    <text evidence="1">Belongs to the DprA/Smf family.</text>
</comment>
<dbReference type="InterPro" id="IPR057666">
    <property type="entry name" value="DrpA_SLOG"/>
</dbReference>
<dbReference type="PANTHER" id="PTHR43022">
    <property type="entry name" value="PROTEIN SMF"/>
    <property type="match status" value="1"/>
</dbReference>
<dbReference type="PANTHER" id="PTHR43022:SF1">
    <property type="entry name" value="PROTEIN SMF"/>
    <property type="match status" value="1"/>
</dbReference>
<dbReference type="AlphaFoldDB" id="C8NEN5"/>
<evidence type="ECO:0000313" key="3">
    <source>
        <dbReference type="EMBL" id="EEW37867.1"/>
    </source>
</evidence>